<dbReference type="NCBIfam" id="NF002017">
    <property type="entry name" value="PRK00823.1-2"/>
    <property type="match status" value="1"/>
</dbReference>
<dbReference type="GO" id="GO:0008124">
    <property type="term" value="F:4-alpha-hydroxytetrahydrobiopterin dehydratase activity"/>
    <property type="evidence" value="ECO:0007669"/>
    <property type="project" value="UniProtKB-EC"/>
</dbReference>
<evidence type="ECO:0000313" key="6">
    <source>
        <dbReference type="Proteomes" id="UP000034287"/>
    </source>
</evidence>
<evidence type="ECO:0000256" key="2">
    <source>
        <dbReference type="ARBA" id="ARBA00006472"/>
    </source>
</evidence>
<comment type="catalytic activity">
    <reaction evidence="1">
        <text>(4aS,6R)-4a-hydroxy-L-erythro-5,6,7,8-tetrahydrobiopterin = (6R)-L-erythro-6,7-dihydrobiopterin + H2O</text>
        <dbReference type="Rhea" id="RHEA:11920"/>
        <dbReference type="ChEBI" id="CHEBI:15377"/>
        <dbReference type="ChEBI" id="CHEBI:15642"/>
        <dbReference type="ChEBI" id="CHEBI:43120"/>
        <dbReference type="EC" id="4.2.1.96"/>
    </reaction>
</comment>
<dbReference type="SUPFAM" id="SSF55248">
    <property type="entry name" value="PCD-like"/>
    <property type="match status" value="1"/>
</dbReference>
<reference evidence="5 6" key="1">
    <citation type="submission" date="2015-04" db="EMBL/GenBank/DDBJ databases">
        <title>Taxonomic description and genome sequence of Salinicoccus sediminis sp. nov., a novel hyper halotolerant bacterium isolated from marine sediment.</title>
        <authorList>
            <person name="Mathan Kumar R."/>
            <person name="Kaur G."/>
            <person name="Kumar N."/>
            <person name="Kumar A."/>
            <person name="Singh N.K."/>
            <person name="Kaur N."/>
            <person name="Mayilraj S."/>
        </authorList>
    </citation>
    <scope>NUCLEOTIDE SEQUENCE [LARGE SCALE GENOMIC DNA]</scope>
    <source>
        <strain evidence="5 6">SV-16</strain>
    </source>
</reference>
<dbReference type="GO" id="GO:0006729">
    <property type="term" value="P:tetrahydrobiopterin biosynthetic process"/>
    <property type="evidence" value="ECO:0007669"/>
    <property type="project" value="InterPro"/>
</dbReference>
<dbReference type="EMBL" id="LAYZ01000003">
    <property type="protein sequence ID" value="KKK34648.1"/>
    <property type="molecule type" value="Genomic_DNA"/>
</dbReference>
<accession>A0A0M2SK69</accession>
<evidence type="ECO:0000256" key="4">
    <source>
        <dbReference type="ARBA" id="ARBA00023239"/>
    </source>
</evidence>
<proteinExistence type="inferred from homology"/>
<evidence type="ECO:0000313" key="5">
    <source>
        <dbReference type="EMBL" id="KKK34648.1"/>
    </source>
</evidence>
<gene>
    <name evidence="5" type="ORF">WN59_06310</name>
</gene>
<dbReference type="PANTHER" id="PTHR12599:SF0">
    <property type="entry name" value="PTERIN-4-ALPHA-CARBINOLAMINE DEHYDRATASE"/>
    <property type="match status" value="1"/>
</dbReference>
<keyword evidence="4" id="KW-0456">Lyase</keyword>
<dbReference type="PATRIC" id="fig|1432562.3.peg.1256"/>
<dbReference type="RefSeq" id="WP_046514506.1">
    <property type="nucleotide sequence ID" value="NZ_LAYZ01000003.1"/>
</dbReference>
<dbReference type="CDD" id="cd00488">
    <property type="entry name" value="PCD_DCoH"/>
    <property type="match status" value="1"/>
</dbReference>
<dbReference type="InterPro" id="IPR001533">
    <property type="entry name" value="Pterin_deHydtase"/>
</dbReference>
<name>A0A0M2SK69_9STAP</name>
<dbReference type="AlphaFoldDB" id="A0A0M2SK69"/>
<comment type="caution">
    <text evidence="5">The sequence shown here is derived from an EMBL/GenBank/DDBJ whole genome shotgun (WGS) entry which is preliminary data.</text>
</comment>
<dbReference type="InterPro" id="IPR036428">
    <property type="entry name" value="PCD_sf"/>
</dbReference>
<dbReference type="EC" id="4.2.1.96" evidence="3"/>
<keyword evidence="6" id="KW-1185">Reference proteome</keyword>
<dbReference type="Pfam" id="PF01329">
    <property type="entry name" value="Pterin_4a"/>
    <property type="match status" value="1"/>
</dbReference>
<organism evidence="5 6">
    <name type="scientific">Salinicoccus sediminis</name>
    <dbReference type="NCBI Taxonomy" id="1432562"/>
    <lineage>
        <taxon>Bacteria</taxon>
        <taxon>Bacillati</taxon>
        <taxon>Bacillota</taxon>
        <taxon>Bacilli</taxon>
        <taxon>Bacillales</taxon>
        <taxon>Staphylococcaceae</taxon>
        <taxon>Salinicoccus</taxon>
    </lineage>
</organism>
<dbReference type="OrthoDB" id="9800108at2"/>
<dbReference type="PANTHER" id="PTHR12599">
    <property type="entry name" value="PTERIN-4-ALPHA-CARBINOLAMINE DEHYDRATASE"/>
    <property type="match status" value="1"/>
</dbReference>
<dbReference type="STRING" id="1432562.WN59_06310"/>
<sequence>MEDVKVQAEKMDGWSVENEVVIRKFKFVKYLDGISFAEKIGTYAESVQHHPFISIDYTTVTVSWTTHSKNALTEKDIAAAKACNNLYRLFN</sequence>
<evidence type="ECO:0000256" key="1">
    <source>
        <dbReference type="ARBA" id="ARBA00001554"/>
    </source>
</evidence>
<protein>
    <recommendedName>
        <fullName evidence="3">4a-hydroxytetrahydrobiopterin dehydratase</fullName>
        <ecNumber evidence="3">4.2.1.96</ecNumber>
    </recommendedName>
</protein>
<evidence type="ECO:0000256" key="3">
    <source>
        <dbReference type="ARBA" id="ARBA00013252"/>
    </source>
</evidence>
<comment type="similarity">
    <text evidence="2">Belongs to the pterin-4-alpha-carbinolamine dehydratase family.</text>
</comment>
<dbReference type="Gene3D" id="3.30.1360.20">
    <property type="entry name" value="Transcriptional coactivator/pterin dehydratase"/>
    <property type="match status" value="1"/>
</dbReference>
<dbReference type="Proteomes" id="UP000034287">
    <property type="component" value="Unassembled WGS sequence"/>
</dbReference>